<dbReference type="InterPro" id="IPR009061">
    <property type="entry name" value="DNA-bd_dom_put_sf"/>
</dbReference>
<dbReference type="PANTHER" id="PTHR10142:SF0">
    <property type="entry name" value="DNA REPAIR PROTEIN COMPLEMENTING XP-A CELLS"/>
    <property type="match status" value="1"/>
</dbReference>
<organism evidence="5 6">
    <name type="scientific">Aphanomyces euteiches</name>
    <dbReference type="NCBI Taxonomy" id="100861"/>
    <lineage>
        <taxon>Eukaryota</taxon>
        <taxon>Sar</taxon>
        <taxon>Stramenopiles</taxon>
        <taxon>Oomycota</taxon>
        <taxon>Saprolegniomycetes</taxon>
        <taxon>Saprolegniales</taxon>
        <taxon>Verrucalvaceae</taxon>
        <taxon>Aphanomyces</taxon>
    </lineage>
</organism>
<dbReference type="GO" id="GO:1901255">
    <property type="term" value="P:nucleotide-excision repair involved in interstrand cross-link repair"/>
    <property type="evidence" value="ECO:0007669"/>
    <property type="project" value="TreeGrafter"/>
</dbReference>
<evidence type="ECO:0000256" key="1">
    <source>
        <dbReference type="ARBA" id="ARBA00004123"/>
    </source>
</evidence>
<dbReference type="GO" id="GO:0003684">
    <property type="term" value="F:damaged DNA binding"/>
    <property type="evidence" value="ECO:0007669"/>
    <property type="project" value="InterPro"/>
</dbReference>
<accession>A0A6G0X2F5</accession>
<dbReference type="InterPro" id="IPR022656">
    <property type="entry name" value="XPA_C"/>
</dbReference>
<dbReference type="Proteomes" id="UP000481153">
    <property type="component" value="Unassembled WGS sequence"/>
</dbReference>
<dbReference type="PANTHER" id="PTHR10142">
    <property type="entry name" value="DNA REPAIR PROTEIN COMPLEMENTING XP-A CELLS"/>
    <property type="match status" value="1"/>
</dbReference>
<keyword evidence="3" id="KW-0539">Nucleus</keyword>
<evidence type="ECO:0000313" key="5">
    <source>
        <dbReference type="EMBL" id="KAF0734087.1"/>
    </source>
</evidence>
<dbReference type="GO" id="GO:0000110">
    <property type="term" value="C:nucleotide-excision repair factor 1 complex"/>
    <property type="evidence" value="ECO:0007669"/>
    <property type="project" value="TreeGrafter"/>
</dbReference>
<dbReference type="EMBL" id="VJMJ01000118">
    <property type="protein sequence ID" value="KAF0734087.1"/>
    <property type="molecule type" value="Genomic_DNA"/>
</dbReference>
<keyword evidence="2" id="KW-0862">Zinc</keyword>
<dbReference type="GO" id="GO:0006284">
    <property type="term" value="P:base-excision repair"/>
    <property type="evidence" value="ECO:0007669"/>
    <property type="project" value="TreeGrafter"/>
</dbReference>
<dbReference type="AlphaFoldDB" id="A0A6G0X2F5"/>
<dbReference type="Pfam" id="PF05181">
    <property type="entry name" value="XPA_C"/>
    <property type="match status" value="1"/>
</dbReference>
<comment type="caution">
    <text evidence="5">The sequence shown here is derived from an EMBL/GenBank/DDBJ whole genome shotgun (WGS) entry which is preliminary data.</text>
</comment>
<dbReference type="InterPro" id="IPR037129">
    <property type="entry name" value="XPA_sf"/>
</dbReference>
<dbReference type="InterPro" id="IPR000465">
    <property type="entry name" value="XPA/RAD14"/>
</dbReference>
<dbReference type="VEuPathDB" id="FungiDB:AeMF1_004341"/>
<evidence type="ECO:0000259" key="4">
    <source>
        <dbReference type="Pfam" id="PF05181"/>
    </source>
</evidence>
<protein>
    <recommendedName>
        <fullName evidence="4">XPA C-terminal domain-containing protein</fullName>
    </recommendedName>
</protein>
<proteinExistence type="predicted"/>
<feature type="domain" description="XPA C-terminal" evidence="4">
    <location>
        <begin position="45"/>
        <end position="88"/>
    </location>
</feature>
<keyword evidence="6" id="KW-1185">Reference proteome</keyword>
<reference evidence="5 6" key="1">
    <citation type="submission" date="2019-07" db="EMBL/GenBank/DDBJ databases">
        <title>Genomics analysis of Aphanomyces spp. identifies a new class of oomycete effector associated with host adaptation.</title>
        <authorList>
            <person name="Gaulin E."/>
        </authorList>
    </citation>
    <scope>NUCLEOTIDE SEQUENCE [LARGE SCALE GENOMIC DNA]</scope>
    <source>
        <strain evidence="5 6">ATCC 201684</strain>
    </source>
</reference>
<dbReference type="GO" id="GO:0070914">
    <property type="term" value="P:UV-damage excision repair"/>
    <property type="evidence" value="ECO:0007669"/>
    <property type="project" value="TreeGrafter"/>
</dbReference>
<gene>
    <name evidence="5" type="ORF">Ae201684_009256</name>
</gene>
<evidence type="ECO:0000256" key="2">
    <source>
        <dbReference type="ARBA" id="ARBA00022833"/>
    </source>
</evidence>
<comment type="subcellular location">
    <subcellularLocation>
        <location evidence="1">Nucleus</location>
    </subcellularLocation>
</comment>
<evidence type="ECO:0000256" key="3">
    <source>
        <dbReference type="ARBA" id="ARBA00023242"/>
    </source>
</evidence>
<evidence type="ECO:0000313" key="6">
    <source>
        <dbReference type="Proteomes" id="UP000481153"/>
    </source>
</evidence>
<dbReference type="SUPFAM" id="SSF46955">
    <property type="entry name" value="Putative DNA-binding domain"/>
    <property type="match status" value="1"/>
</dbReference>
<name>A0A6G0X2F5_9STRA</name>
<sequence length="187" mass="21760">MDEQEKAREIAFCEGCGLEEPCDGTYLSTFSVYVCSECRFANPSYKLITKDTAKKQFLLPDSILDELPCIRKANPKHEGFAPLRLFLQKACQDAAIQLYKSLQNIAEEKRKRERKRYEKAVQRTQTEVTRQGVFGKRRKDKHGVVRKRPIVIEEEEHVHAFQREQKQDDGTWTKECECGLSISVRKM</sequence>
<dbReference type="Gene3D" id="3.90.530.10">
    <property type="entry name" value="XPA C-terminal domain"/>
    <property type="match status" value="1"/>
</dbReference>
<dbReference type="GO" id="GO:0000715">
    <property type="term" value="P:nucleotide-excision repair, DNA damage recognition"/>
    <property type="evidence" value="ECO:0007669"/>
    <property type="project" value="TreeGrafter"/>
</dbReference>